<organism evidence="1 2">
    <name type="scientific">Taxus chinensis</name>
    <name type="common">Chinese yew</name>
    <name type="synonym">Taxus wallichiana var. chinensis</name>
    <dbReference type="NCBI Taxonomy" id="29808"/>
    <lineage>
        <taxon>Eukaryota</taxon>
        <taxon>Viridiplantae</taxon>
        <taxon>Streptophyta</taxon>
        <taxon>Embryophyta</taxon>
        <taxon>Tracheophyta</taxon>
        <taxon>Spermatophyta</taxon>
        <taxon>Pinopsida</taxon>
        <taxon>Pinidae</taxon>
        <taxon>Conifers II</taxon>
        <taxon>Cupressales</taxon>
        <taxon>Taxaceae</taxon>
        <taxon>Taxus</taxon>
    </lineage>
</organism>
<gene>
    <name evidence="1" type="ORF">KI387_043126</name>
</gene>
<feature type="non-terminal residue" evidence="1">
    <location>
        <position position="1"/>
    </location>
</feature>
<evidence type="ECO:0000313" key="1">
    <source>
        <dbReference type="EMBL" id="KAH9291686.1"/>
    </source>
</evidence>
<name>A0AA38F7K0_TAXCH</name>
<reference evidence="1 2" key="1">
    <citation type="journal article" date="2021" name="Nat. Plants">
        <title>The Taxus genome provides insights into paclitaxel biosynthesis.</title>
        <authorList>
            <person name="Xiong X."/>
            <person name="Gou J."/>
            <person name="Liao Q."/>
            <person name="Li Y."/>
            <person name="Zhou Q."/>
            <person name="Bi G."/>
            <person name="Li C."/>
            <person name="Du R."/>
            <person name="Wang X."/>
            <person name="Sun T."/>
            <person name="Guo L."/>
            <person name="Liang H."/>
            <person name="Lu P."/>
            <person name="Wu Y."/>
            <person name="Zhang Z."/>
            <person name="Ro D.K."/>
            <person name="Shang Y."/>
            <person name="Huang S."/>
            <person name="Yan J."/>
        </authorList>
    </citation>
    <scope>NUCLEOTIDE SEQUENCE [LARGE SCALE GENOMIC DNA]</scope>
    <source>
        <strain evidence="1">Ta-2019</strain>
    </source>
</reference>
<comment type="caution">
    <text evidence="1">The sequence shown here is derived from an EMBL/GenBank/DDBJ whole genome shotgun (WGS) entry which is preliminary data.</text>
</comment>
<protein>
    <submittedName>
        <fullName evidence="1">Uncharacterized protein</fullName>
    </submittedName>
</protein>
<accession>A0AA38F7K0</accession>
<feature type="non-terminal residue" evidence="1">
    <location>
        <position position="57"/>
    </location>
</feature>
<dbReference type="EMBL" id="JAHRHJ020003459">
    <property type="protein sequence ID" value="KAH9291686.1"/>
    <property type="molecule type" value="Genomic_DNA"/>
</dbReference>
<dbReference type="Proteomes" id="UP000824469">
    <property type="component" value="Unassembled WGS sequence"/>
</dbReference>
<keyword evidence="2" id="KW-1185">Reference proteome</keyword>
<proteinExistence type="predicted"/>
<evidence type="ECO:0000313" key="2">
    <source>
        <dbReference type="Proteomes" id="UP000824469"/>
    </source>
</evidence>
<dbReference type="AlphaFoldDB" id="A0AA38F7K0"/>
<sequence length="57" mass="6401">KTSLGSIGCLDWSNERVLRDFHDGDLEDIAPRVTGSQDIKRQGSLDHVFNDAIMDKK</sequence>